<protein>
    <submittedName>
        <fullName evidence="1">Uncharacterized protein</fullName>
    </submittedName>
</protein>
<dbReference type="EMBL" id="HBGU01070361">
    <property type="protein sequence ID" value="CAD9532185.1"/>
    <property type="molecule type" value="Transcribed_RNA"/>
</dbReference>
<gene>
    <name evidence="1" type="ORF">CBRE1094_LOCUS38446</name>
</gene>
<organism evidence="1">
    <name type="scientific">Haptolina brevifila</name>
    <dbReference type="NCBI Taxonomy" id="156173"/>
    <lineage>
        <taxon>Eukaryota</taxon>
        <taxon>Haptista</taxon>
        <taxon>Haptophyta</taxon>
        <taxon>Prymnesiophyceae</taxon>
        <taxon>Prymnesiales</taxon>
        <taxon>Prymnesiaceae</taxon>
        <taxon>Haptolina</taxon>
    </lineage>
</organism>
<dbReference type="AlphaFoldDB" id="A0A7S2IXT7"/>
<reference evidence="1" key="1">
    <citation type="submission" date="2021-01" db="EMBL/GenBank/DDBJ databases">
        <authorList>
            <person name="Corre E."/>
            <person name="Pelletier E."/>
            <person name="Niang G."/>
            <person name="Scheremetjew M."/>
            <person name="Finn R."/>
            <person name="Kale V."/>
            <person name="Holt S."/>
            <person name="Cochrane G."/>
            <person name="Meng A."/>
            <person name="Brown T."/>
            <person name="Cohen L."/>
        </authorList>
    </citation>
    <scope>NUCLEOTIDE SEQUENCE</scope>
    <source>
        <strain evidence="1">UTEX LB 985</strain>
    </source>
</reference>
<name>A0A7S2IXT7_9EUKA</name>
<sequence>MAMLFGVRAQHTSTRGGCHIDVLLESMPIGTAAARTWTMRLGVSCLELACLAFNHVDVGEAPIESWRHHCHPQPAALQGPFVDQVAAAGAPGAVPVVDSTRPNGTDAPAGSVPFGCTLLPATVLQKLRWLEQRRISPAAMLDPQQQRSCAQQLSPSAETEVEAELAAQADLRRIMSLPGAQLLLGQRAAQSSHPLMQAWESITHPELTLAIG</sequence>
<accession>A0A7S2IXT7</accession>
<proteinExistence type="predicted"/>
<evidence type="ECO:0000313" key="1">
    <source>
        <dbReference type="EMBL" id="CAD9532185.1"/>
    </source>
</evidence>